<evidence type="ECO:0000313" key="2">
    <source>
        <dbReference type="EMBL" id="MBS8121911.1"/>
    </source>
</evidence>
<dbReference type="InterPro" id="IPR032635">
    <property type="entry name" value="Anti_2"/>
</dbReference>
<dbReference type="RefSeq" id="WP_213348892.1">
    <property type="nucleotide sequence ID" value="NZ_JAEDAM010000022.1"/>
</dbReference>
<dbReference type="EMBL" id="JAEDAM010000022">
    <property type="protein sequence ID" value="MBS8121911.1"/>
    <property type="molecule type" value="Genomic_DNA"/>
</dbReference>
<evidence type="ECO:0000259" key="1">
    <source>
        <dbReference type="Pfam" id="PF16998"/>
    </source>
</evidence>
<keyword evidence="3" id="KW-1185">Reference proteome</keyword>
<gene>
    <name evidence="2" type="ORF">VAMP_40n134</name>
</gene>
<dbReference type="PIRSF" id="PIRSF002721">
    <property type="entry name" value="Surface_antigen_Rickettsia"/>
    <property type="match status" value="1"/>
</dbReference>
<dbReference type="InterPro" id="IPR016364">
    <property type="entry name" value="Surface_antigen_Rickettsia"/>
</dbReference>
<comment type="caution">
    <text evidence="2">The sequence shown here is derived from an EMBL/GenBank/DDBJ whole genome shotgun (WGS) entry which is preliminary data.</text>
</comment>
<sequence>MRILTVFLFVFFLTACQTTSVRNQTSGALLGGVLGGMLGAQAKSYQTAAVIGGTLIGASVGSNIGARMDSVDKMMTKKALEVNRTGQSTEWKNPDTNNQYRVTPTRTFSSSTSVCREYATEVFIRGRQEMLYGKACREPDGTWQVQ</sequence>
<dbReference type="Proteomes" id="UP000680365">
    <property type="component" value="Unassembled WGS sequence"/>
</dbReference>
<proteinExistence type="predicted"/>
<name>A0ABS5QMJ0_9BACT</name>
<dbReference type="Pfam" id="PF16998">
    <property type="entry name" value="17kDa_Anti_2"/>
    <property type="match status" value="1"/>
</dbReference>
<protein>
    <submittedName>
        <fullName evidence="2">Surface antigen</fullName>
    </submittedName>
</protein>
<dbReference type="PROSITE" id="PS51257">
    <property type="entry name" value="PROKAR_LIPOPROTEIN"/>
    <property type="match status" value="1"/>
</dbReference>
<accession>A0ABS5QMJ0</accession>
<evidence type="ECO:0000313" key="3">
    <source>
        <dbReference type="Proteomes" id="UP000680365"/>
    </source>
</evidence>
<reference evidence="2 3" key="1">
    <citation type="journal article" date="2021" name="Nat. Commun.">
        <title>Reductive evolution and unique predatory mode in the CPR bacterium Vampirococcus lugosii.</title>
        <authorList>
            <person name="Moreira D."/>
            <person name="Zivanovic Y."/>
            <person name="Lopez-Archilla A.I."/>
            <person name="Iniesto M."/>
            <person name="Lopez-Garcia P."/>
        </authorList>
    </citation>
    <scope>NUCLEOTIDE SEQUENCE [LARGE SCALE GENOMIC DNA]</scope>
    <source>
        <strain evidence="2">Chiprana</strain>
    </source>
</reference>
<feature type="domain" description="Surface antigen" evidence="1">
    <location>
        <begin position="48"/>
        <end position="146"/>
    </location>
</feature>
<organism evidence="2 3">
    <name type="scientific">Candidatus Vampirococcus lugosii</name>
    <dbReference type="NCBI Taxonomy" id="2789015"/>
    <lineage>
        <taxon>Bacteria</taxon>
        <taxon>Candidatus Absconditibacteriota</taxon>
        <taxon>Vampirococcus</taxon>
    </lineage>
</organism>